<reference evidence="8 9" key="1">
    <citation type="submission" date="2020-10" db="EMBL/GenBank/DDBJ databases">
        <authorList>
            <person name="Klimov P.B."/>
            <person name="Dyachkov S.M."/>
            <person name="Chetverikov P.E."/>
        </authorList>
    </citation>
    <scope>NUCLEOTIDE SEQUENCE [LARGE SCALE GENOMIC DNA]</scope>
    <source>
        <strain evidence="8">BMOC 18-1129-001#AD2665</strain>
        <tissue evidence="8">Entire mites</tissue>
    </source>
</reference>
<accession>A0ABQ7SAG6</accession>
<sequence length="525" mass="60658">MPNQQMNNDNIGRPVTARRRGVLLNQNLLNIVKPMPRQGNELQQCLGQVSDPDLPIKTAATAMHQRSSNKRPADPHDALAQAQNAHKKTRQSTITAALENSMFAVCGVKSLSQHTGTSGKDHHYQTTKKDLNKSNNSSRKYQQVKFPEITQLIEKRIKSISLNGNENSSLHAKQQNANNDSITSNISLRNDLGTHHECLEELDDTDEVEILEEVRPEQKQLEQQQENISKTRDQTKQSKSLLSYYKTPLKLIENPHIKDHDKTQLKDSHSEPHYAWDIFEYYRCREKSYLTEKYLNKHKPSEINAEMRAVLVDWMVEIQESFEMNHETLYLAVKIMDRYLMKKPIKKTTFQLLGVTSLLIAAKFDERIPPAITDFVYTADSACTKQQVIKFEIEVLKTLDFFIGFPLSYRFLRRFARCCDCDFHTLTLARFILETSLMEYDLICEHESKLAAAALFLAIEMLHLGSWTETFEFYTGYSEEDLLPLMWKLNDMIAAPKKEHLATIRTKYEHHAFMQVAKIKPLPPQ</sequence>
<dbReference type="PROSITE" id="PS00292">
    <property type="entry name" value="CYCLINS"/>
    <property type="match status" value="1"/>
</dbReference>
<feature type="domain" description="Cyclin-like" evidence="6">
    <location>
        <begin position="410"/>
        <end position="491"/>
    </location>
</feature>
<dbReference type="SMART" id="SM01332">
    <property type="entry name" value="Cyclin_C"/>
    <property type="match status" value="1"/>
</dbReference>
<dbReference type="InterPro" id="IPR006671">
    <property type="entry name" value="Cyclin_N"/>
</dbReference>
<dbReference type="PANTHER" id="PTHR10177">
    <property type="entry name" value="CYCLINS"/>
    <property type="match status" value="1"/>
</dbReference>
<dbReference type="InterPro" id="IPR039361">
    <property type="entry name" value="Cyclin"/>
</dbReference>
<dbReference type="InterPro" id="IPR036915">
    <property type="entry name" value="Cyclin-like_sf"/>
</dbReference>
<evidence type="ECO:0000313" key="8">
    <source>
        <dbReference type="EMBL" id="KAG9510387.1"/>
    </source>
</evidence>
<keyword evidence="2 4" id="KW-0195">Cyclin</keyword>
<evidence type="ECO:0000256" key="3">
    <source>
        <dbReference type="ARBA" id="ARBA00023306"/>
    </source>
</evidence>
<evidence type="ECO:0000259" key="7">
    <source>
        <dbReference type="SMART" id="SM01332"/>
    </source>
</evidence>
<dbReference type="InterPro" id="IPR004367">
    <property type="entry name" value="Cyclin_C-dom"/>
</dbReference>
<evidence type="ECO:0000256" key="4">
    <source>
        <dbReference type="RuleBase" id="RU000383"/>
    </source>
</evidence>
<feature type="region of interest" description="Disordered" evidence="5">
    <location>
        <begin position="215"/>
        <end position="235"/>
    </location>
</feature>
<feature type="compositionally biased region" description="Basic and acidic residues" evidence="5">
    <location>
        <begin position="119"/>
        <end position="132"/>
    </location>
</feature>
<name>A0ABQ7SAG6_9ACAR</name>
<comment type="similarity">
    <text evidence="4">Belongs to the cyclin family.</text>
</comment>
<proteinExistence type="inferred from homology"/>
<dbReference type="Proteomes" id="UP000825002">
    <property type="component" value="Unassembled WGS sequence"/>
</dbReference>
<dbReference type="InterPro" id="IPR013763">
    <property type="entry name" value="Cyclin-like_dom"/>
</dbReference>
<keyword evidence="9" id="KW-1185">Reference proteome</keyword>
<evidence type="ECO:0000259" key="6">
    <source>
        <dbReference type="SMART" id="SM00385"/>
    </source>
</evidence>
<feature type="domain" description="Cyclin-like" evidence="6">
    <location>
        <begin position="313"/>
        <end position="397"/>
    </location>
</feature>
<dbReference type="Pfam" id="PF00134">
    <property type="entry name" value="Cyclin_N"/>
    <property type="match status" value="1"/>
</dbReference>
<dbReference type="InterPro" id="IPR048258">
    <property type="entry name" value="Cyclins_cyclin-box"/>
</dbReference>
<dbReference type="Gene3D" id="1.10.472.10">
    <property type="entry name" value="Cyclin-like"/>
    <property type="match status" value="2"/>
</dbReference>
<feature type="region of interest" description="Disordered" evidence="5">
    <location>
        <begin position="112"/>
        <end position="142"/>
    </location>
</feature>
<evidence type="ECO:0000256" key="1">
    <source>
        <dbReference type="ARBA" id="ARBA00022618"/>
    </source>
</evidence>
<comment type="caution">
    <text evidence="8">The sequence shown here is derived from an EMBL/GenBank/DDBJ whole genome shotgun (WGS) entry which is preliminary data.</text>
</comment>
<protein>
    <submittedName>
        <fullName evidence="8">G2/mitotic-specific cyclin-B3</fullName>
    </submittedName>
</protein>
<feature type="non-terminal residue" evidence="8">
    <location>
        <position position="1"/>
    </location>
</feature>
<keyword evidence="1" id="KW-0132">Cell division</keyword>
<keyword evidence="3" id="KW-0131">Cell cycle</keyword>
<evidence type="ECO:0000256" key="2">
    <source>
        <dbReference type="ARBA" id="ARBA00023127"/>
    </source>
</evidence>
<organism evidence="8 9">
    <name type="scientific">Fragariocoptes setiger</name>
    <dbReference type="NCBI Taxonomy" id="1670756"/>
    <lineage>
        <taxon>Eukaryota</taxon>
        <taxon>Metazoa</taxon>
        <taxon>Ecdysozoa</taxon>
        <taxon>Arthropoda</taxon>
        <taxon>Chelicerata</taxon>
        <taxon>Arachnida</taxon>
        <taxon>Acari</taxon>
        <taxon>Acariformes</taxon>
        <taxon>Trombidiformes</taxon>
        <taxon>Prostigmata</taxon>
        <taxon>Eupodina</taxon>
        <taxon>Eriophyoidea</taxon>
        <taxon>Phytoptidae</taxon>
        <taxon>Fragariocoptes</taxon>
    </lineage>
</organism>
<dbReference type="EMBL" id="JAIFTH010000158">
    <property type="protein sequence ID" value="KAG9510387.1"/>
    <property type="molecule type" value="Genomic_DNA"/>
</dbReference>
<dbReference type="Pfam" id="PF02984">
    <property type="entry name" value="Cyclin_C"/>
    <property type="match status" value="1"/>
</dbReference>
<evidence type="ECO:0000313" key="9">
    <source>
        <dbReference type="Proteomes" id="UP000825002"/>
    </source>
</evidence>
<evidence type="ECO:0000256" key="5">
    <source>
        <dbReference type="SAM" id="MobiDB-lite"/>
    </source>
</evidence>
<dbReference type="SMART" id="SM00385">
    <property type="entry name" value="CYCLIN"/>
    <property type="match status" value="2"/>
</dbReference>
<feature type="domain" description="Cyclin C-terminal" evidence="7">
    <location>
        <begin position="406"/>
        <end position="522"/>
    </location>
</feature>
<gene>
    <name evidence="8" type="primary">CCNB3</name>
    <name evidence="8" type="ORF">GZH46_01075</name>
</gene>
<dbReference type="SUPFAM" id="SSF47954">
    <property type="entry name" value="Cyclin-like"/>
    <property type="match status" value="2"/>
</dbReference>